<evidence type="ECO:0000256" key="4">
    <source>
        <dbReference type="ARBA" id="ARBA00022496"/>
    </source>
</evidence>
<keyword evidence="6" id="KW-0408">Iron</keyword>
<accession>A0A5J5HRB8</accession>
<dbReference type="InterPro" id="IPR036942">
    <property type="entry name" value="Beta-barrel_TonB_sf"/>
</dbReference>
<comment type="caution">
    <text evidence="14">The sequence shown here is derived from an EMBL/GenBank/DDBJ whole genome shotgun (WGS) entry which is preliminary data.</text>
</comment>
<dbReference type="GO" id="GO:0006826">
    <property type="term" value="P:iron ion transport"/>
    <property type="evidence" value="ECO:0007669"/>
    <property type="project" value="UniProtKB-KW"/>
</dbReference>
<dbReference type="Gene3D" id="2.40.170.20">
    <property type="entry name" value="TonB-dependent receptor, beta-barrel domain"/>
    <property type="match status" value="1"/>
</dbReference>
<dbReference type="AlphaFoldDB" id="A0A5J5HRB8"/>
<dbReference type="PROSITE" id="PS51257">
    <property type="entry name" value="PROKAR_LIPOPROTEIN"/>
    <property type="match status" value="1"/>
</dbReference>
<keyword evidence="3 11" id="KW-1134">Transmembrane beta strand</keyword>
<keyword evidence="14" id="KW-0675">Receptor</keyword>
<keyword evidence="12" id="KW-0732">Signal</keyword>
<keyword evidence="9 11" id="KW-0472">Membrane</keyword>
<sequence length="216" mass="23105">MWGKRRGMLDKSPFCSRCRFAVIAVTGVSCFALAAPALAQTAPQADSPPAEATQPEAGPQDIVVTARKRAENLRDVPVAITAIGGEVLQQKNITQVIDLPQITPNFSFSYGAVQPFTFIRGFGSGANASFEQSVGKFIDNVSFGRDQDGRIPIFDVERIEILKGPQVLTFGNSATVGAISMATKKPGRNFEADGSIGYEILQSRIPGPGRRYRAAG</sequence>
<evidence type="ECO:0000256" key="9">
    <source>
        <dbReference type="ARBA" id="ARBA00023136"/>
    </source>
</evidence>
<reference evidence="14 15" key="1">
    <citation type="submission" date="2019-09" db="EMBL/GenBank/DDBJ databases">
        <authorList>
            <person name="Feng G."/>
        </authorList>
    </citation>
    <scope>NUCLEOTIDE SEQUENCE [LARGE SCALE GENOMIC DNA]</scope>
    <source>
        <strain evidence="14 15">KACC 19283</strain>
    </source>
</reference>
<evidence type="ECO:0000313" key="14">
    <source>
        <dbReference type="EMBL" id="KAA9024124.1"/>
    </source>
</evidence>
<dbReference type="InterPro" id="IPR012910">
    <property type="entry name" value="Plug_dom"/>
</dbReference>
<dbReference type="Proteomes" id="UP000325933">
    <property type="component" value="Unassembled WGS sequence"/>
</dbReference>
<evidence type="ECO:0000256" key="8">
    <source>
        <dbReference type="ARBA" id="ARBA00023077"/>
    </source>
</evidence>
<dbReference type="PROSITE" id="PS52016">
    <property type="entry name" value="TONB_DEPENDENT_REC_3"/>
    <property type="match status" value="1"/>
</dbReference>
<dbReference type="InterPro" id="IPR039426">
    <property type="entry name" value="TonB-dep_rcpt-like"/>
</dbReference>
<keyword evidence="7" id="KW-0406">Ion transport</keyword>
<dbReference type="GO" id="GO:0009279">
    <property type="term" value="C:cell outer membrane"/>
    <property type="evidence" value="ECO:0007669"/>
    <property type="project" value="UniProtKB-SubCell"/>
</dbReference>
<evidence type="ECO:0000256" key="7">
    <source>
        <dbReference type="ARBA" id="ARBA00023065"/>
    </source>
</evidence>
<evidence type="ECO:0000256" key="12">
    <source>
        <dbReference type="SAM" id="SignalP"/>
    </source>
</evidence>
<protein>
    <submittedName>
        <fullName evidence="14">TonB-dependent receptor</fullName>
    </submittedName>
</protein>
<comment type="subcellular location">
    <subcellularLocation>
        <location evidence="1 11">Cell outer membrane</location>
        <topology evidence="1 11">Multi-pass membrane protein</topology>
    </subcellularLocation>
</comment>
<dbReference type="PANTHER" id="PTHR32552:SF81">
    <property type="entry name" value="TONB-DEPENDENT OUTER MEMBRANE RECEPTOR"/>
    <property type="match status" value="1"/>
</dbReference>
<evidence type="ECO:0000256" key="3">
    <source>
        <dbReference type="ARBA" id="ARBA00022452"/>
    </source>
</evidence>
<evidence type="ECO:0000256" key="1">
    <source>
        <dbReference type="ARBA" id="ARBA00004571"/>
    </source>
</evidence>
<feature type="signal peptide" evidence="12">
    <location>
        <begin position="1"/>
        <end position="34"/>
    </location>
</feature>
<dbReference type="PANTHER" id="PTHR32552">
    <property type="entry name" value="FERRICHROME IRON RECEPTOR-RELATED"/>
    <property type="match status" value="1"/>
</dbReference>
<proteinExistence type="inferred from homology"/>
<keyword evidence="5 11" id="KW-0812">Transmembrane</keyword>
<comment type="similarity">
    <text evidence="11">Belongs to the TonB-dependent receptor family.</text>
</comment>
<name>A0A5J5HRB8_9SPHN</name>
<dbReference type="SUPFAM" id="SSF56935">
    <property type="entry name" value="Porins"/>
    <property type="match status" value="1"/>
</dbReference>
<keyword evidence="4" id="KW-0410">Iron transport</keyword>
<gene>
    <name evidence="14" type="ORF">F4U95_22730</name>
</gene>
<keyword evidence="10 11" id="KW-0998">Cell outer membrane</keyword>
<keyword evidence="8" id="KW-0798">TonB box</keyword>
<evidence type="ECO:0000256" key="6">
    <source>
        <dbReference type="ARBA" id="ARBA00023004"/>
    </source>
</evidence>
<evidence type="ECO:0000256" key="5">
    <source>
        <dbReference type="ARBA" id="ARBA00022692"/>
    </source>
</evidence>
<keyword evidence="2 11" id="KW-0813">Transport</keyword>
<feature type="chain" id="PRO_5023807323" evidence="12">
    <location>
        <begin position="35"/>
        <end position="216"/>
    </location>
</feature>
<evidence type="ECO:0000259" key="13">
    <source>
        <dbReference type="Pfam" id="PF07715"/>
    </source>
</evidence>
<dbReference type="EMBL" id="VYQA01000031">
    <property type="protein sequence ID" value="KAA9024124.1"/>
    <property type="molecule type" value="Genomic_DNA"/>
</dbReference>
<feature type="domain" description="TonB-dependent receptor plug" evidence="13">
    <location>
        <begin position="73"/>
        <end position="177"/>
    </location>
</feature>
<dbReference type="Pfam" id="PF07715">
    <property type="entry name" value="Plug"/>
    <property type="match status" value="1"/>
</dbReference>
<organism evidence="14 15">
    <name type="scientific">Sphingobium limneticum</name>
    <dbReference type="NCBI Taxonomy" id="1007511"/>
    <lineage>
        <taxon>Bacteria</taxon>
        <taxon>Pseudomonadati</taxon>
        <taxon>Pseudomonadota</taxon>
        <taxon>Alphaproteobacteria</taxon>
        <taxon>Sphingomonadales</taxon>
        <taxon>Sphingomonadaceae</taxon>
        <taxon>Sphingobium</taxon>
    </lineage>
</organism>
<evidence type="ECO:0000256" key="2">
    <source>
        <dbReference type="ARBA" id="ARBA00022448"/>
    </source>
</evidence>
<evidence type="ECO:0000256" key="11">
    <source>
        <dbReference type="PROSITE-ProRule" id="PRU01360"/>
    </source>
</evidence>
<evidence type="ECO:0000256" key="10">
    <source>
        <dbReference type="ARBA" id="ARBA00023237"/>
    </source>
</evidence>
<evidence type="ECO:0000313" key="15">
    <source>
        <dbReference type="Proteomes" id="UP000325933"/>
    </source>
</evidence>